<comment type="caution">
    <text evidence="3">The sequence shown here is derived from an EMBL/GenBank/DDBJ whole genome shotgun (WGS) entry which is preliminary data.</text>
</comment>
<feature type="region of interest" description="Disordered" evidence="1">
    <location>
        <begin position="364"/>
        <end position="394"/>
    </location>
</feature>
<feature type="compositionally biased region" description="Basic residues" evidence="1">
    <location>
        <begin position="72"/>
        <end position="82"/>
    </location>
</feature>
<evidence type="ECO:0000313" key="4">
    <source>
        <dbReference type="Proteomes" id="UP000217199"/>
    </source>
</evidence>
<protein>
    <submittedName>
        <fullName evidence="3">Carbohydrate-binding module family 50</fullName>
    </submittedName>
</protein>
<evidence type="ECO:0000256" key="1">
    <source>
        <dbReference type="SAM" id="MobiDB-lite"/>
    </source>
</evidence>
<reference evidence="3 4" key="1">
    <citation type="journal article" date="2017" name="Mol. Ecol.">
        <title>Comparative and population genomic landscape of Phellinus noxius: A hypervariable fungus causing root rot in trees.</title>
        <authorList>
            <person name="Chung C.L."/>
            <person name="Lee T.J."/>
            <person name="Akiba M."/>
            <person name="Lee H.H."/>
            <person name="Kuo T.H."/>
            <person name="Liu D."/>
            <person name="Ke H.M."/>
            <person name="Yokoi T."/>
            <person name="Roa M.B."/>
            <person name="Lu M.J."/>
            <person name="Chang Y.Y."/>
            <person name="Ann P.J."/>
            <person name="Tsai J.N."/>
            <person name="Chen C.Y."/>
            <person name="Tzean S.S."/>
            <person name="Ota Y."/>
            <person name="Hattori T."/>
            <person name="Sahashi N."/>
            <person name="Liou R.F."/>
            <person name="Kikuchi T."/>
            <person name="Tsai I.J."/>
        </authorList>
    </citation>
    <scope>NUCLEOTIDE SEQUENCE [LARGE SCALE GENOMIC DNA]</scope>
    <source>
        <strain evidence="3 4">FFPRI411160</strain>
    </source>
</reference>
<dbReference type="InterPro" id="IPR045030">
    <property type="entry name" value="LYSM1-4"/>
</dbReference>
<dbReference type="SUPFAM" id="SSF54106">
    <property type="entry name" value="LysM domain"/>
    <property type="match status" value="1"/>
</dbReference>
<dbReference type="InterPro" id="IPR036779">
    <property type="entry name" value="LysM_dom_sf"/>
</dbReference>
<evidence type="ECO:0000313" key="3">
    <source>
        <dbReference type="EMBL" id="PAV18430.1"/>
    </source>
</evidence>
<feature type="region of interest" description="Disordered" evidence="1">
    <location>
        <begin position="59"/>
        <end position="140"/>
    </location>
</feature>
<name>A0A286UFR6_9AGAM</name>
<accession>A0A286UFR6</accession>
<feature type="compositionally biased region" description="Polar residues" evidence="1">
    <location>
        <begin position="83"/>
        <end position="113"/>
    </location>
</feature>
<organism evidence="3 4">
    <name type="scientific">Pyrrhoderma noxium</name>
    <dbReference type="NCBI Taxonomy" id="2282107"/>
    <lineage>
        <taxon>Eukaryota</taxon>
        <taxon>Fungi</taxon>
        <taxon>Dikarya</taxon>
        <taxon>Basidiomycota</taxon>
        <taxon>Agaricomycotina</taxon>
        <taxon>Agaricomycetes</taxon>
        <taxon>Hymenochaetales</taxon>
        <taxon>Hymenochaetaceae</taxon>
        <taxon>Pyrrhoderma</taxon>
    </lineage>
</organism>
<feature type="compositionally biased region" description="Low complexity" evidence="1">
    <location>
        <begin position="295"/>
        <end position="308"/>
    </location>
</feature>
<dbReference type="Proteomes" id="UP000217199">
    <property type="component" value="Unassembled WGS sequence"/>
</dbReference>
<feature type="domain" description="LysM" evidence="2">
    <location>
        <begin position="148"/>
        <end position="192"/>
    </location>
</feature>
<dbReference type="PANTHER" id="PTHR20932">
    <property type="entry name" value="LYSM AND PUTATIVE PEPTIDOGLYCAN-BINDING DOMAIN-CONTAINING PROTEIN"/>
    <property type="match status" value="1"/>
</dbReference>
<dbReference type="Pfam" id="PF01476">
    <property type="entry name" value="LysM"/>
    <property type="match status" value="1"/>
</dbReference>
<feature type="compositionally biased region" description="Acidic residues" evidence="1">
    <location>
        <begin position="125"/>
        <end position="135"/>
    </location>
</feature>
<dbReference type="InParanoid" id="A0A286UFR6"/>
<dbReference type="CDD" id="cd00118">
    <property type="entry name" value="LysM"/>
    <property type="match status" value="1"/>
</dbReference>
<dbReference type="PANTHER" id="PTHR20932:SF8">
    <property type="entry name" value="LD22649P"/>
    <property type="match status" value="1"/>
</dbReference>
<proteinExistence type="predicted"/>
<dbReference type="AlphaFoldDB" id="A0A286UFR6"/>
<feature type="region of interest" description="Disordered" evidence="1">
    <location>
        <begin position="293"/>
        <end position="345"/>
    </location>
</feature>
<keyword evidence="4" id="KW-1185">Reference proteome</keyword>
<dbReference type="InterPro" id="IPR018392">
    <property type="entry name" value="LysM"/>
</dbReference>
<gene>
    <name evidence="3" type="ORF">PNOK_0527200</name>
</gene>
<dbReference type="STRING" id="2282107.A0A286UFR6"/>
<dbReference type="EMBL" id="NBII01000005">
    <property type="protein sequence ID" value="PAV18430.1"/>
    <property type="molecule type" value="Genomic_DNA"/>
</dbReference>
<dbReference type="SMART" id="SM00257">
    <property type="entry name" value="LysM"/>
    <property type="match status" value="1"/>
</dbReference>
<dbReference type="PROSITE" id="PS51782">
    <property type="entry name" value="LYSM"/>
    <property type="match status" value="1"/>
</dbReference>
<sequence length="394" mass="43471">MLDAHDASHPQRDLLLDFSDNDELNLWADSQMEAPVTARAIDITDERWDVHGSEDSPLFSAANLTYSPSGLRNRRAGSRRHTPTSSDSLSSHPLQGGSHSASSSVTLDDSITRPSLRRWLSGGGYDEDVGDDPSTDNETVRTSETLVIVHEVSRTDSLAGVALKYGISLVDLRKVNHLWASDTIHLRKVLYIPLHLTSRKYHYVNLDRVSSESSTEQSNSDNTHPSVVVRRVPASELTFFPPPSQTIRSSRSHSGVFVPQIMSSSISSSPRAPSLLQSLQLPSRDLLFPRLSLDSSETSSTANASEASSDQEHEMDVLNSSGKSKRRGRTLSGKRCTTPRSSVSDATAKQNFWDIEMNHNMNASTTPPYMPLHTEQLKPSPAMELPRTLKGFRK</sequence>
<evidence type="ECO:0000259" key="2">
    <source>
        <dbReference type="PROSITE" id="PS51782"/>
    </source>
</evidence>
<dbReference type="OrthoDB" id="2107166at2759"/>
<dbReference type="Gene3D" id="3.10.350.10">
    <property type="entry name" value="LysM domain"/>
    <property type="match status" value="1"/>
</dbReference>